<dbReference type="Pfam" id="PF00496">
    <property type="entry name" value="SBP_bac_5"/>
    <property type="match status" value="1"/>
</dbReference>
<gene>
    <name evidence="6" type="ORF">CYD53_12127</name>
</gene>
<evidence type="ECO:0000256" key="3">
    <source>
        <dbReference type="ARBA" id="ARBA00022448"/>
    </source>
</evidence>
<dbReference type="EMBL" id="PQFZ01000021">
    <property type="protein sequence ID" value="POR46943.1"/>
    <property type="molecule type" value="Genomic_DNA"/>
</dbReference>
<dbReference type="PROSITE" id="PS51318">
    <property type="entry name" value="TAT"/>
    <property type="match status" value="1"/>
</dbReference>
<evidence type="ECO:0000256" key="2">
    <source>
        <dbReference type="ARBA" id="ARBA00005695"/>
    </source>
</evidence>
<comment type="caution">
    <text evidence="6">The sequence shown here is derived from an EMBL/GenBank/DDBJ whole genome shotgun (WGS) entry which is preliminary data.</text>
</comment>
<dbReference type="InterPro" id="IPR000914">
    <property type="entry name" value="SBP_5_dom"/>
</dbReference>
<comment type="similarity">
    <text evidence="2">Belongs to the bacterial solute-binding protein 5 family.</text>
</comment>
<sequence>MTKTRRDALKTVLGSVALSSAGWAGASAQSGGKFVYANNSPYDNLDPHTIFDTARAASRFNLYDGLYRWVDNPPKMIPWLAESHSVSGDGKVYTFKLRQNAKFHDGKPVTANDVVYSIERIIALKKGAASLYLDAIKPGSTKALDAHTVEFNLSQPSAIFLTTVPDILIVNSELVKANEKNGDWAEAWLARNEAGSGSYALRRHDPAVGWTGRRFVEHFAGWTGQPFDDVEFRTVLETNTRVLGLIRGDYQGADGYLPYDQIQRLRQSPNVQIIDQESMRVFILALNTSKPLMNNVHFRRALAYAFDYDGFIANIMKGSVNRNPGPNPNNIWGTPPGLKGYSYNLDLAREELKKVTEPLRPITINALAGFSESEQAATLFQNTLRQIGVEVVVEVSPWSVVSSRMRNAQTQADIIPLWKSTYYVDPNNWVGELYGTRYHGTRTFSYYSNPEFDRRLDRALVSSDQEERRKLYEEMTQMVNDDAAGIFVYNTKWYGPYSSKVEGIRFSPVSNGQDIRWASLKRG</sequence>
<dbReference type="PANTHER" id="PTHR30290:SF9">
    <property type="entry name" value="OLIGOPEPTIDE-BINDING PROTEIN APPA"/>
    <property type="match status" value="1"/>
</dbReference>
<organism evidence="6 7">
    <name type="scientific">Bosea psychrotolerans</name>
    <dbReference type="NCBI Taxonomy" id="1871628"/>
    <lineage>
        <taxon>Bacteria</taxon>
        <taxon>Pseudomonadati</taxon>
        <taxon>Pseudomonadota</taxon>
        <taxon>Alphaproteobacteria</taxon>
        <taxon>Hyphomicrobiales</taxon>
        <taxon>Boseaceae</taxon>
        <taxon>Bosea</taxon>
    </lineage>
</organism>
<dbReference type="Gene3D" id="3.90.76.10">
    <property type="entry name" value="Dipeptide-binding Protein, Domain 1"/>
    <property type="match status" value="1"/>
</dbReference>
<dbReference type="GO" id="GO:1904680">
    <property type="term" value="F:peptide transmembrane transporter activity"/>
    <property type="evidence" value="ECO:0007669"/>
    <property type="project" value="TreeGrafter"/>
</dbReference>
<evidence type="ECO:0000313" key="6">
    <source>
        <dbReference type="EMBL" id="POR46943.1"/>
    </source>
</evidence>
<dbReference type="GO" id="GO:0030288">
    <property type="term" value="C:outer membrane-bounded periplasmic space"/>
    <property type="evidence" value="ECO:0007669"/>
    <property type="project" value="UniProtKB-ARBA"/>
</dbReference>
<evidence type="ECO:0000259" key="5">
    <source>
        <dbReference type="Pfam" id="PF00496"/>
    </source>
</evidence>
<dbReference type="Proteomes" id="UP000236919">
    <property type="component" value="Unassembled WGS sequence"/>
</dbReference>
<evidence type="ECO:0000256" key="1">
    <source>
        <dbReference type="ARBA" id="ARBA00004418"/>
    </source>
</evidence>
<evidence type="ECO:0000256" key="4">
    <source>
        <dbReference type="ARBA" id="ARBA00022729"/>
    </source>
</evidence>
<dbReference type="AlphaFoldDB" id="A0A2S4LWV7"/>
<comment type="subcellular location">
    <subcellularLocation>
        <location evidence="1">Periplasm</location>
    </subcellularLocation>
</comment>
<dbReference type="GO" id="GO:0015833">
    <property type="term" value="P:peptide transport"/>
    <property type="evidence" value="ECO:0007669"/>
    <property type="project" value="TreeGrafter"/>
</dbReference>
<dbReference type="Gene3D" id="3.10.105.10">
    <property type="entry name" value="Dipeptide-binding Protein, Domain 3"/>
    <property type="match status" value="1"/>
</dbReference>
<dbReference type="InterPro" id="IPR006311">
    <property type="entry name" value="TAT_signal"/>
</dbReference>
<accession>A0A2S4LWV7</accession>
<dbReference type="InterPro" id="IPR030678">
    <property type="entry name" value="Peptide/Ni-bd"/>
</dbReference>
<name>A0A2S4LWV7_9HYPH</name>
<dbReference type="InterPro" id="IPR039424">
    <property type="entry name" value="SBP_5"/>
</dbReference>
<keyword evidence="7" id="KW-1185">Reference proteome</keyword>
<protein>
    <submittedName>
        <fullName evidence="6">Peptide/nickel transport system substrate-binding protein</fullName>
    </submittedName>
</protein>
<dbReference type="SUPFAM" id="SSF53850">
    <property type="entry name" value="Periplasmic binding protein-like II"/>
    <property type="match status" value="1"/>
</dbReference>
<feature type="domain" description="Solute-binding protein family 5" evidence="5">
    <location>
        <begin position="75"/>
        <end position="436"/>
    </location>
</feature>
<dbReference type="CDD" id="cd08512">
    <property type="entry name" value="PBP2_NikA_DppA_OppA_like_7"/>
    <property type="match status" value="1"/>
</dbReference>
<dbReference type="Gene3D" id="3.40.190.10">
    <property type="entry name" value="Periplasmic binding protein-like II"/>
    <property type="match status" value="1"/>
</dbReference>
<dbReference type="GO" id="GO:0043190">
    <property type="term" value="C:ATP-binding cassette (ABC) transporter complex"/>
    <property type="evidence" value="ECO:0007669"/>
    <property type="project" value="InterPro"/>
</dbReference>
<dbReference type="PIRSF" id="PIRSF002741">
    <property type="entry name" value="MppA"/>
    <property type="match status" value="1"/>
</dbReference>
<proteinExistence type="inferred from homology"/>
<dbReference type="RefSeq" id="WP_103720797.1">
    <property type="nucleotide sequence ID" value="NZ_PQFZ01000021.1"/>
</dbReference>
<keyword evidence="3" id="KW-0813">Transport</keyword>
<evidence type="ECO:0000313" key="7">
    <source>
        <dbReference type="Proteomes" id="UP000236919"/>
    </source>
</evidence>
<reference evidence="6 7" key="1">
    <citation type="submission" date="2018-01" db="EMBL/GenBank/DDBJ databases">
        <title>Genomic Encyclopedia of Type Strains, Phase III (KMG-III): the genomes of soil and plant-associated and newly described type strains.</title>
        <authorList>
            <person name="Whitman W."/>
        </authorList>
    </citation>
    <scope>NUCLEOTIDE SEQUENCE [LARGE SCALE GENOMIC DNA]</scope>
    <source>
        <strain evidence="6 7">1131</strain>
    </source>
</reference>
<dbReference type="PANTHER" id="PTHR30290">
    <property type="entry name" value="PERIPLASMIC BINDING COMPONENT OF ABC TRANSPORTER"/>
    <property type="match status" value="1"/>
</dbReference>
<dbReference type="OrthoDB" id="9803988at2"/>
<keyword evidence="4" id="KW-0732">Signal</keyword>